<keyword evidence="2" id="KW-0732">Signal</keyword>
<proteinExistence type="predicted"/>
<dbReference type="RefSeq" id="WP_020370392.1">
    <property type="nucleotide sequence ID" value="NZ_APJW01000003.1"/>
</dbReference>
<dbReference type="Proteomes" id="UP000016064">
    <property type="component" value="Unassembled WGS sequence"/>
</dbReference>
<keyword evidence="4" id="KW-1185">Reference proteome</keyword>
<evidence type="ECO:0000256" key="2">
    <source>
        <dbReference type="SAM" id="SignalP"/>
    </source>
</evidence>
<accession>A0ABP2XDN8</accession>
<evidence type="ECO:0000256" key="1">
    <source>
        <dbReference type="SAM" id="MobiDB-lite"/>
    </source>
</evidence>
<evidence type="ECO:0000313" key="4">
    <source>
        <dbReference type="Proteomes" id="UP000016064"/>
    </source>
</evidence>
<dbReference type="EMBL" id="APJW01000003">
    <property type="protein sequence ID" value="EQM62510.1"/>
    <property type="molecule type" value="Genomic_DNA"/>
</dbReference>
<protein>
    <submittedName>
        <fullName evidence="3">Uncharacterized protein</fullName>
    </submittedName>
</protein>
<evidence type="ECO:0000313" key="3">
    <source>
        <dbReference type="EMBL" id="EQM62510.1"/>
    </source>
</evidence>
<feature type="region of interest" description="Disordered" evidence="1">
    <location>
        <begin position="42"/>
        <end position="72"/>
    </location>
</feature>
<dbReference type="Gene3D" id="3.40.1000.10">
    <property type="entry name" value="Mog1/PsbP, alpha/beta/alpha sandwich"/>
    <property type="match status" value="1"/>
</dbReference>
<sequence length="250" mass="28654">MKLLLLLSCLFNLLILPLHASLSAQKEAKQFAKINKISSNATAKRSRKKFHSNNLNSRKSVPNKRKKEKTCAQQRRAKVSWETYNTEEYSFNIPNDWQCIDDKTQLPEKLDSVFIGRGNGGLTPTINIAKEITKKKTREYLEEILNYHRADESTLESDIFTQLHANSVEFTIIKTEKNSSWGKVFCLQAISIINHTAYVFTATTTIEDYSDVSLVFLKTVSSFQLSKNQQPSGDQILEEALQMLEKEKKR</sequence>
<gene>
    <name evidence="3" type="ORF">H359_0770</name>
</gene>
<name>A0ABP2XDN8_9CHLA</name>
<feature type="chain" id="PRO_5045784576" evidence="2">
    <location>
        <begin position="21"/>
        <end position="250"/>
    </location>
</feature>
<reference evidence="3 4" key="1">
    <citation type="submission" date="2013-07" db="EMBL/GenBank/DDBJ databases">
        <title>Isolation of a new Chlamydia species from the feral Sacred Ibis (Threskiornis aethiopicus): Chlamydia ibidis.</title>
        <authorList>
            <person name="Vorimore F."/>
            <person name="Hsia R.-C."/>
            <person name="Huot-Creasy H."/>
            <person name="Bastian S."/>
            <person name="Deruyter L."/>
            <person name="Passet A."/>
            <person name="Sachse K."/>
            <person name="Bavoil P."/>
            <person name="Myers G."/>
            <person name="Laroucau K."/>
        </authorList>
    </citation>
    <scope>NUCLEOTIDE SEQUENCE [LARGE SCALE GENOMIC DNA]</scope>
    <source>
        <strain evidence="3 4">10-1398/6</strain>
    </source>
</reference>
<comment type="caution">
    <text evidence="3">The sequence shown here is derived from an EMBL/GenBank/DDBJ whole genome shotgun (WGS) entry which is preliminary data.</text>
</comment>
<feature type="signal peptide" evidence="2">
    <location>
        <begin position="1"/>
        <end position="20"/>
    </location>
</feature>
<organism evidence="3 4">
    <name type="scientific">Chlamydia ibidis 10-1398/6</name>
    <dbReference type="NCBI Taxonomy" id="1046581"/>
    <lineage>
        <taxon>Bacteria</taxon>
        <taxon>Pseudomonadati</taxon>
        <taxon>Chlamydiota</taxon>
        <taxon>Chlamydiia</taxon>
        <taxon>Chlamydiales</taxon>
        <taxon>Chlamydiaceae</taxon>
        <taxon>Chlamydia/Chlamydophila group</taxon>
        <taxon>Chlamydia</taxon>
    </lineage>
</organism>